<name>A0A0C9PKM5_LACPA</name>
<reference evidence="2" key="1">
    <citation type="submission" date="2014-05" db="EMBL/GenBank/DDBJ databases">
        <title>Whole genome sequencing of Lactobacillus casei NRIC0644.</title>
        <authorList>
            <person name="Atarashi H."/>
            <person name="Yoshida Y."/>
            <person name="Fujimura S."/>
            <person name="Tanaka N."/>
            <person name="Shiwa Y."/>
            <person name="Yoshikawa H."/>
            <person name="Okada S."/>
            <person name="Nakagawa J."/>
        </authorList>
    </citation>
    <scope>NUCLEOTIDE SEQUENCE [LARGE SCALE GENOMIC DNA]</scope>
    <source>
        <strain evidence="2">NRIC0644</strain>
    </source>
</reference>
<dbReference type="RefSeq" id="WP_045624701.1">
    <property type="nucleotide sequence ID" value="NZ_BAYM01000009.1"/>
</dbReference>
<dbReference type="Proteomes" id="UP000032552">
    <property type="component" value="Unassembled WGS sequence"/>
</dbReference>
<sequence length="98" mass="11034">MSILKWYAGGQDRAEQAISILTELVADLNHSQQKMPLQQVLSDYIEAFRKKDSAVLFILSRMNLDISSALKNNQIVLTVSESDKLDALMALANIRYGY</sequence>
<comment type="caution">
    <text evidence="1">The sequence shown here is derived from an EMBL/GenBank/DDBJ whole genome shotgun (WGS) entry which is preliminary data.</text>
</comment>
<dbReference type="EMBL" id="BAYM01000009">
    <property type="protein sequence ID" value="GAN35536.1"/>
    <property type="molecule type" value="Genomic_DNA"/>
</dbReference>
<organism evidence="1 2">
    <name type="scientific">Lacticaseibacillus paracasei NRIC 0644</name>
    <dbReference type="NCBI Taxonomy" id="1435038"/>
    <lineage>
        <taxon>Bacteria</taxon>
        <taxon>Bacillati</taxon>
        <taxon>Bacillota</taxon>
        <taxon>Bacilli</taxon>
        <taxon>Lactobacillales</taxon>
        <taxon>Lactobacillaceae</taxon>
        <taxon>Lacticaseibacillus</taxon>
    </lineage>
</organism>
<protein>
    <submittedName>
        <fullName evidence="1">XRE family transcriptional regulatot</fullName>
    </submittedName>
</protein>
<dbReference type="AlphaFoldDB" id="A0A0C9PKM5"/>
<dbReference type="Pfam" id="PF08951">
    <property type="entry name" value="EntA_Immun"/>
    <property type="match status" value="1"/>
</dbReference>
<evidence type="ECO:0000313" key="2">
    <source>
        <dbReference type="Proteomes" id="UP000032552"/>
    </source>
</evidence>
<proteinExistence type="predicted"/>
<dbReference type="InterPro" id="IPR015046">
    <property type="entry name" value="LciA_Immunity-like"/>
</dbReference>
<gene>
    <name evidence="1" type="ORF">LC0644_0125</name>
</gene>
<evidence type="ECO:0000313" key="1">
    <source>
        <dbReference type="EMBL" id="GAN35536.1"/>
    </source>
</evidence>
<accession>A0A0C9PKM5</accession>
<dbReference type="InterPro" id="IPR053739">
    <property type="entry name" value="Bact_Immunity_Domain_sf"/>
</dbReference>
<dbReference type="Gene3D" id="1.20.1440.140">
    <property type="match status" value="1"/>
</dbReference>
<dbReference type="GO" id="GO:0030153">
    <property type="term" value="P:bacteriocin immunity"/>
    <property type="evidence" value="ECO:0007669"/>
    <property type="project" value="InterPro"/>
</dbReference>